<reference evidence="1" key="1">
    <citation type="submission" date="2016-04" db="UniProtKB">
        <authorList>
            <consortium name="WormBaseParasite"/>
        </authorList>
    </citation>
    <scope>IDENTIFICATION</scope>
</reference>
<organism evidence="1">
    <name type="scientific">Hymenolepis diminuta</name>
    <name type="common">Rat tapeworm</name>
    <dbReference type="NCBI Taxonomy" id="6216"/>
    <lineage>
        <taxon>Eukaryota</taxon>
        <taxon>Metazoa</taxon>
        <taxon>Spiralia</taxon>
        <taxon>Lophotrochozoa</taxon>
        <taxon>Platyhelminthes</taxon>
        <taxon>Cestoda</taxon>
        <taxon>Eucestoda</taxon>
        <taxon>Cyclophyllidea</taxon>
        <taxon>Hymenolepididae</taxon>
        <taxon>Hymenolepis</taxon>
    </lineage>
</organism>
<protein>
    <submittedName>
        <fullName evidence="1">Mobile element protein</fullName>
    </submittedName>
</protein>
<dbReference type="WBParaSite" id="HDID_0000153301-mRNA-1">
    <property type="protein sequence ID" value="HDID_0000153301-mRNA-1"/>
    <property type="gene ID" value="HDID_0000153301"/>
</dbReference>
<sequence length="45" mass="5415">MNLFTNDLARRLEITCFKIRLVRERQILECQINLLNDKLEAPRIT</sequence>
<dbReference type="AlphaFoldDB" id="A0A158QCH9"/>
<name>A0A158QCH9_HYMDI</name>
<evidence type="ECO:0000313" key="1">
    <source>
        <dbReference type="WBParaSite" id="HDID_0000153301-mRNA-1"/>
    </source>
</evidence>
<accession>A0A158QCH9</accession>
<proteinExistence type="predicted"/>